<dbReference type="EMBL" id="CU928170">
    <property type="protein sequence ID" value="CAR24043.1"/>
    <property type="molecule type" value="Genomic_DNA"/>
</dbReference>
<dbReference type="AlphaFoldDB" id="C5DKP2"/>
<dbReference type="HOGENOM" id="CLU_829162_0_0_1"/>
<organism evidence="1 2">
    <name type="scientific">Lachancea thermotolerans (strain ATCC 56472 / CBS 6340 / NRRL Y-8284)</name>
    <name type="common">Yeast</name>
    <name type="synonym">Kluyveromyces thermotolerans</name>
    <dbReference type="NCBI Taxonomy" id="559295"/>
    <lineage>
        <taxon>Eukaryota</taxon>
        <taxon>Fungi</taxon>
        <taxon>Dikarya</taxon>
        <taxon>Ascomycota</taxon>
        <taxon>Saccharomycotina</taxon>
        <taxon>Saccharomycetes</taxon>
        <taxon>Saccharomycetales</taxon>
        <taxon>Saccharomycetaceae</taxon>
        <taxon>Lachancea</taxon>
    </lineage>
</organism>
<proteinExistence type="predicted"/>
<dbReference type="FunCoup" id="C5DKP2">
    <property type="interactions" value="55"/>
</dbReference>
<gene>
    <name evidence="1" type="ordered locus">KLTH0F06336g</name>
</gene>
<dbReference type="KEGG" id="lth:KLTH0F06336g"/>
<evidence type="ECO:0000313" key="2">
    <source>
        <dbReference type="Proteomes" id="UP000002036"/>
    </source>
</evidence>
<dbReference type="GeneID" id="8292680"/>
<evidence type="ECO:0000313" key="1">
    <source>
        <dbReference type="EMBL" id="CAR24043.1"/>
    </source>
</evidence>
<protein>
    <submittedName>
        <fullName evidence="1">KLTH0F06336p</fullName>
    </submittedName>
</protein>
<reference evidence="1 2" key="1">
    <citation type="journal article" date="2009" name="Genome Res.">
        <title>Comparative genomics of protoploid Saccharomycetaceae.</title>
        <authorList>
            <consortium name="The Genolevures Consortium"/>
            <person name="Souciet J.-L."/>
            <person name="Dujon B."/>
            <person name="Gaillardin C."/>
            <person name="Johnston M."/>
            <person name="Baret P.V."/>
            <person name="Cliften P."/>
            <person name="Sherman D.J."/>
            <person name="Weissenbach J."/>
            <person name="Westhof E."/>
            <person name="Wincker P."/>
            <person name="Jubin C."/>
            <person name="Poulain J."/>
            <person name="Barbe V."/>
            <person name="Segurens B."/>
            <person name="Artiguenave F."/>
            <person name="Anthouard V."/>
            <person name="Vacherie B."/>
            <person name="Val M.-E."/>
            <person name="Fulton R.S."/>
            <person name="Minx P."/>
            <person name="Wilson R."/>
            <person name="Durrens P."/>
            <person name="Jean G."/>
            <person name="Marck C."/>
            <person name="Martin T."/>
            <person name="Nikolski M."/>
            <person name="Rolland T."/>
            <person name="Seret M.-L."/>
            <person name="Casaregola S."/>
            <person name="Despons L."/>
            <person name="Fairhead C."/>
            <person name="Fischer G."/>
            <person name="Lafontaine I."/>
            <person name="Leh V."/>
            <person name="Lemaire M."/>
            <person name="de Montigny J."/>
            <person name="Neuveglise C."/>
            <person name="Thierry A."/>
            <person name="Blanc-Lenfle I."/>
            <person name="Bleykasten C."/>
            <person name="Diffels J."/>
            <person name="Fritsch E."/>
            <person name="Frangeul L."/>
            <person name="Goeffon A."/>
            <person name="Jauniaux N."/>
            <person name="Kachouri-Lafond R."/>
            <person name="Payen C."/>
            <person name="Potier S."/>
            <person name="Pribylova L."/>
            <person name="Ozanne C."/>
            <person name="Richard G.-F."/>
            <person name="Sacerdot C."/>
            <person name="Straub M.-L."/>
            <person name="Talla E."/>
        </authorList>
    </citation>
    <scope>NUCLEOTIDE SEQUENCE [LARGE SCALE GENOMIC DNA]</scope>
    <source>
        <strain evidence="2">ATCC 56472 / CBS 6340 / NRRL Y-8284</strain>
    </source>
</reference>
<dbReference type="InParanoid" id="C5DKP2"/>
<dbReference type="RefSeq" id="XP_002554480.1">
    <property type="nucleotide sequence ID" value="XM_002554434.1"/>
</dbReference>
<dbReference type="Proteomes" id="UP000002036">
    <property type="component" value="Chromosome F"/>
</dbReference>
<dbReference type="eggNOG" id="ENOG502S61D">
    <property type="taxonomic scope" value="Eukaryota"/>
</dbReference>
<keyword evidence="2" id="KW-1185">Reference proteome</keyword>
<accession>C5DKP2</accession>
<dbReference type="OrthoDB" id="4065415at2759"/>
<name>C5DKP2_LACTC</name>
<sequence>MLDHFPTELQLRLLACNPQLAFVSRGWYRLNNLFYRDLCVQLRPESYWKGLATWICAYVKSLDPDRKDARLINRGFMRDTGGEFVEFMCDSWQILYSVLFASPRFFGMDSARMEIEDSSNSVSEYCCPMELVGGREYECSVWFRKRSTLNKFGAVRVVCEADAPREAGAAGLVGGAGAVLLARDLPVSIDNWCESAGMYSFAAGKIRVPPELGHVQDARMRVWITSPTSVEMVAVDLRPYQRGKQWLFLSTPQQGIFSAEEQRLSKARMGWAMERTGNEEAPAAGAGAGAPAEDFRVVYRFPREQGKALKVRSVRYPWLGQGAVTRTLDRVRNIT</sequence>